<sequence length="177" mass="20055">MAEKTISLVERKKADEKRQQREQRIDRLIQSKLTYRTPFPPFTLPEYEVQRLLKAPIEEKESFYRAEGRRIKIILLAVGILWAGFTLYRQFVPAPVRPEPPKPTFEAAGVILDVQLQSTTFSTDTTVKTTTGIFQVHGGVSATVGDTAQIKREGEGSFLKSTLCIESKIKPQCYPIL</sequence>
<keyword evidence="1" id="KW-0472">Membrane</keyword>
<evidence type="ECO:0000313" key="2">
    <source>
        <dbReference type="EMBL" id="TYC51424.1"/>
    </source>
</evidence>
<dbReference type="RefSeq" id="WP_148581606.1">
    <property type="nucleotide sequence ID" value="NZ_SDKK01000041.1"/>
</dbReference>
<proteinExistence type="predicted"/>
<gene>
    <name evidence="2" type="ORF">ETQ85_24370</name>
</gene>
<comment type="caution">
    <text evidence="2">The sequence shown here is derived from an EMBL/GenBank/DDBJ whole genome shotgun (WGS) entry which is preliminary data.</text>
</comment>
<keyword evidence="1" id="KW-1133">Transmembrane helix</keyword>
<reference evidence="2 3" key="1">
    <citation type="submission" date="2019-01" db="EMBL/GenBank/DDBJ databases">
        <title>Zoogloea oleivorans genome sequencing and assembly.</title>
        <authorList>
            <person name="Tancsics A."/>
            <person name="Farkas M."/>
            <person name="Kriszt B."/>
            <person name="Maroti G."/>
            <person name="Horvath B."/>
        </authorList>
    </citation>
    <scope>NUCLEOTIDE SEQUENCE [LARGE SCALE GENOMIC DNA]</scope>
    <source>
        <strain evidence="2 3">Buc</strain>
    </source>
</reference>
<organism evidence="2 3">
    <name type="scientific">Zoogloea oleivorans</name>
    <dbReference type="NCBI Taxonomy" id="1552750"/>
    <lineage>
        <taxon>Bacteria</taxon>
        <taxon>Pseudomonadati</taxon>
        <taxon>Pseudomonadota</taxon>
        <taxon>Betaproteobacteria</taxon>
        <taxon>Rhodocyclales</taxon>
        <taxon>Zoogloeaceae</taxon>
        <taxon>Zoogloea</taxon>
    </lineage>
</organism>
<name>A0A6C2CBP9_9RHOO</name>
<feature type="transmembrane region" description="Helical" evidence="1">
    <location>
        <begin position="73"/>
        <end position="91"/>
    </location>
</feature>
<keyword evidence="1" id="KW-0812">Transmembrane</keyword>
<evidence type="ECO:0000313" key="3">
    <source>
        <dbReference type="Proteomes" id="UP000389128"/>
    </source>
</evidence>
<evidence type="ECO:0000256" key="1">
    <source>
        <dbReference type="SAM" id="Phobius"/>
    </source>
</evidence>
<protein>
    <submittedName>
        <fullName evidence="2">Uncharacterized protein</fullName>
    </submittedName>
</protein>
<dbReference type="Proteomes" id="UP000389128">
    <property type="component" value="Unassembled WGS sequence"/>
</dbReference>
<dbReference type="AlphaFoldDB" id="A0A6C2CBP9"/>
<accession>A0A6C2CBP9</accession>
<keyword evidence="3" id="KW-1185">Reference proteome</keyword>
<dbReference type="EMBL" id="SDKK01000041">
    <property type="protein sequence ID" value="TYC51424.1"/>
    <property type="molecule type" value="Genomic_DNA"/>
</dbReference>